<feature type="transmembrane region" description="Helical" evidence="13">
    <location>
        <begin position="155"/>
        <end position="176"/>
    </location>
</feature>
<dbReference type="CDD" id="cd04208">
    <property type="entry name" value="CuRO_2_CuNIR"/>
    <property type="match status" value="1"/>
</dbReference>
<proteinExistence type="inferred from homology"/>
<evidence type="ECO:0000256" key="7">
    <source>
        <dbReference type="ARBA" id="ARBA00022723"/>
    </source>
</evidence>
<dbReference type="PANTHER" id="PTHR11709">
    <property type="entry name" value="MULTI-COPPER OXIDASE"/>
    <property type="match status" value="1"/>
</dbReference>
<feature type="transmembrane region" description="Helical" evidence="13">
    <location>
        <begin position="188"/>
        <end position="211"/>
    </location>
</feature>
<keyword evidence="8" id="KW-0677">Repeat</keyword>
<gene>
    <name evidence="15" type="ORF">GCM10023168_16670</name>
</gene>
<evidence type="ECO:0000256" key="3">
    <source>
        <dbReference type="ARBA" id="ARBA00010609"/>
    </source>
</evidence>
<feature type="transmembrane region" description="Helical" evidence="13">
    <location>
        <begin position="57"/>
        <end position="78"/>
    </location>
</feature>
<evidence type="ECO:0000256" key="5">
    <source>
        <dbReference type="ARBA" id="ARBA00011882"/>
    </source>
</evidence>
<feature type="transmembrane region" description="Helical" evidence="13">
    <location>
        <begin position="255"/>
        <end position="273"/>
    </location>
</feature>
<evidence type="ECO:0000256" key="12">
    <source>
        <dbReference type="SAM" id="MobiDB-lite"/>
    </source>
</evidence>
<comment type="caution">
    <text evidence="15">The sequence shown here is derived from an EMBL/GenBank/DDBJ whole genome shotgun (WGS) entry which is preliminary data.</text>
</comment>
<evidence type="ECO:0000256" key="9">
    <source>
        <dbReference type="ARBA" id="ARBA00023002"/>
    </source>
</evidence>
<dbReference type="PANTHER" id="PTHR11709:SF394">
    <property type="entry name" value="FI03373P-RELATED"/>
    <property type="match status" value="1"/>
</dbReference>
<evidence type="ECO:0000256" key="2">
    <source>
        <dbReference type="ARBA" id="ARBA00001973"/>
    </source>
</evidence>
<evidence type="ECO:0000313" key="15">
    <source>
        <dbReference type="EMBL" id="GAA4404264.1"/>
    </source>
</evidence>
<dbReference type="Proteomes" id="UP001500945">
    <property type="component" value="Unassembled WGS sequence"/>
</dbReference>
<comment type="cofactor">
    <cofactor evidence="2">
        <name>Cu(2+)</name>
        <dbReference type="ChEBI" id="CHEBI:29036"/>
    </cofactor>
</comment>
<dbReference type="InterPro" id="IPR008972">
    <property type="entry name" value="Cupredoxin"/>
</dbReference>
<feature type="domain" description="Plastocyanin-like" evidence="14">
    <location>
        <begin position="651"/>
        <end position="760"/>
    </location>
</feature>
<dbReference type="InterPro" id="IPR001287">
    <property type="entry name" value="NO2-reductase_Cu"/>
</dbReference>
<dbReference type="CDD" id="cd11020">
    <property type="entry name" value="CuRO_1_CuNIR"/>
    <property type="match status" value="1"/>
</dbReference>
<evidence type="ECO:0000256" key="4">
    <source>
        <dbReference type="ARBA" id="ARBA00011233"/>
    </source>
</evidence>
<feature type="transmembrane region" description="Helical" evidence="13">
    <location>
        <begin position="231"/>
        <end position="249"/>
    </location>
</feature>
<keyword evidence="13" id="KW-1133">Transmembrane helix</keyword>
<accession>A0ABP8KDN2</accession>
<dbReference type="InterPro" id="IPR045087">
    <property type="entry name" value="Cu-oxidase_fam"/>
</dbReference>
<feature type="transmembrane region" description="Helical" evidence="13">
    <location>
        <begin position="34"/>
        <end position="51"/>
    </location>
</feature>
<keyword evidence="9" id="KW-0560">Oxidoreductase</keyword>
<feature type="transmembrane region" description="Helical" evidence="13">
    <location>
        <begin position="366"/>
        <end position="384"/>
    </location>
</feature>
<evidence type="ECO:0000256" key="11">
    <source>
        <dbReference type="ARBA" id="ARBA00049340"/>
    </source>
</evidence>
<feature type="region of interest" description="Disordered" evidence="12">
    <location>
        <begin position="1"/>
        <end position="25"/>
    </location>
</feature>
<feature type="transmembrane region" description="Helical" evidence="13">
    <location>
        <begin position="285"/>
        <end position="308"/>
    </location>
</feature>
<evidence type="ECO:0000256" key="13">
    <source>
        <dbReference type="SAM" id="Phobius"/>
    </source>
</evidence>
<evidence type="ECO:0000256" key="1">
    <source>
        <dbReference type="ARBA" id="ARBA00001960"/>
    </source>
</evidence>
<keyword evidence="13" id="KW-0472">Membrane</keyword>
<dbReference type="InterPro" id="IPR011707">
    <property type="entry name" value="Cu-oxidase-like_N"/>
</dbReference>
<keyword evidence="13" id="KW-0812">Transmembrane</keyword>
<dbReference type="Pfam" id="PF07732">
    <property type="entry name" value="Cu-oxidase_3"/>
    <property type="match status" value="1"/>
</dbReference>
<reference evidence="16" key="1">
    <citation type="journal article" date="2019" name="Int. J. Syst. Evol. Microbiol.">
        <title>The Global Catalogue of Microorganisms (GCM) 10K type strain sequencing project: providing services to taxonomists for standard genome sequencing and annotation.</title>
        <authorList>
            <consortium name="The Broad Institute Genomics Platform"/>
            <consortium name="The Broad Institute Genome Sequencing Center for Infectious Disease"/>
            <person name="Wu L."/>
            <person name="Ma J."/>
        </authorList>
    </citation>
    <scope>NUCLEOTIDE SEQUENCE [LARGE SCALE GENOMIC DNA]</scope>
    <source>
        <strain evidence="16">JCM 17809</strain>
    </source>
</reference>
<evidence type="ECO:0000256" key="8">
    <source>
        <dbReference type="ARBA" id="ARBA00022737"/>
    </source>
</evidence>
<evidence type="ECO:0000256" key="10">
    <source>
        <dbReference type="ARBA" id="ARBA00023008"/>
    </source>
</evidence>
<dbReference type="PRINTS" id="PR00695">
    <property type="entry name" value="CUNO2RDTASE"/>
</dbReference>
<protein>
    <recommendedName>
        <fullName evidence="6">Copper-containing nitrite reductase</fullName>
        <ecNumber evidence="5">1.7.2.1</ecNumber>
    </recommendedName>
</protein>
<feature type="transmembrane region" description="Helical" evidence="13">
    <location>
        <begin position="124"/>
        <end position="143"/>
    </location>
</feature>
<dbReference type="Gene3D" id="2.60.40.420">
    <property type="entry name" value="Cupredoxins - blue copper proteins"/>
    <property type="match status" value="3"/>
</dbReference>
<keyword evidence="10" id="KW-0186">Copper</keyword>
<feature type="transmembrane region" description="Helical" evidence="13">
    <location>
        <begin position="99"/>
        <end position="118"/>
    </location>
</feature>
<keyword evidence="7" id="KW-0479">Metal-binding</keyword>
<comment type="cofactor">
    <cofactor evidence="1">
        <name>Cu(+)</name>
        <dbReference type="ChEBI" id="CHEBI:49552"/>
    </cofactor>
</comment>
<evidence type="ECO:0000313" key="16">
    <source>
        <dbReference type="Proteomes" id="UP001500945"/>
    </source>
</evidence>
<dbReference type="EC" id="1.7.2.1" evidence="5"/>
<evidence type="ECO:0000256" key="6">
    <source>
        <dbReference type="ARBA" id="ARBA00017290"/>
    </source>
</evidence>
<comment type="similarity">
    <text evidence="3">Belongs to the multicopper oxidase family.</text>
</comment>
<comment type="subunit">
    <text evidence="4">Homotrimer.</text>
</comment>
<sequence>MTTLEPPTTAARPARASAPSGPSRGRWALRDRPGVVWLGLAVLVALAHPFVPAASWLLVHLVLLGALTHSAMVWSTHFSQALLKTPASLDERSRQNARIGLLVAGQAAVLVGVPTSLWPLTAMGALAVSAALAWHATALWRRLRHALPGRFRVTVRYYLAAAAWVPVGAALGAWLARGLDDTTHGRVLVAHSMVMVLGWVGLTVTGTLVTLWPTMLRTRIDERAERLARQALPVLVGAVCVIGTGAALGSRPATLAGLAGYAAGLAWWGRALLAPARQAPPRFFATWSVTAALAWGAVALGLVGWRVATAGSWPEVADGYGVVAAVIAAGFAAQLLAGALSHLVPTVLGGGPSVVRAGSAELNRGAVWRVTVVNLGLAVCLLPVPSAVRVAASTLVLVALAAFIPLLLRAVRAAVTARRALVATVAEHPVRPERVGPEPPVWSPAQLVAGVGSVALAVTLGVAFDPAAAGLDAGRSGSVAASGLTGAGTVVPTGETTRVRVEARDMSFSPSSVTVPAGNRLVIELVNVDEGSPHDLSFGGDLRTPRIMPGRTATLDAGVVGASAQGWCTIVGHRRMGMVLDVVVEGGPSAPADVVGAGSAAGARAGGAAAAERSEEAGIRLGQEPDAAFRAVDAALPPLDDRRVREVTLTVEEVELEVSPGVRQRRWTFDGGVPGPTLHGRVGDTFVVTLVNRGSMGHSVDFHAGERAPDEVMRTIAPGGSLTYRFTAERAGVWMYHCSTMPMSAHIAAGMHGAVVIEPDGLPEADRSYVLVQSEVHVDGDGTGRTAEVDADSAAADTPDAVVFNGVANQYDARPLAAGVGERVRLWVLAAGPNRGTAFHVVGGQFDTVWREGTYLLREGRGPLDTGAASGGSQVLDLAPAQGGFVELSMPEAGHYPFVTHAMADAERGAHGILDVTG</sequence>
<comment type="catalytic activity">
    <reaction evidence="11">
        <text>nitric oxide + Fe(III)-[cytochrome c] + H2O = Fe(II)-[cytochrome c] + nitrite + 2 H(+)</text>
        <dbReference type="Rhea" id="RHEA:15233"/>
        <dbReference type="Rhea" id="RHEA-COMP:10350"/>
        <dbReference type="Rhea" id="RHEA-COMP:14399"/>
        <dbReference type="ChEBI" id="CHEBI:15377"/>
        <dbReference type="ChEBI" id="CHEBI:15378"/>
        <dbReference type="ChEBI" id="CHEBI:16301"/>
        <dbReference type="ChEBI" id="CHEBI:16480"/>
        <dbReference type="ChEBI" id="CHEBI:29033"/>
        <dbReference type="ChEBI" id="CHEBI:29034"/>
        <dbReference type="EC" id="1.7.2.1"/>
    </reaction>
</comment>
<evidence type="ECO:0000259" key="14">
    <source>
        <dbReference type="Pfam" id="PF07732"/>
    </source>
</evidence>
<organism evidence="15 16">
    <name type="scientific">Fodinibacter luteus</name>
    <dbReference type="NCBI Taxonomy" id="552064"/>
    <lineage>
        <taxon>Bacteria</taxon>
        <taxon>Bacillati</taxon>
        <taxon>Actinomycetota</taxon>
        <taxon>Actinomycetes</taxon>
        <taxon>Micrococcales</taxon>
        <taxon>Intrasporangiaceae</taxon>
        <taxon>Fodinibacter (ex Wang et al. 2009)</taxon>
    </lineage>
</organism>
<dbReference type="EMBL" id="BAABGM010000011">
    <property type="protein sequence ID" value="GAA4404264.1"/>
    <property type="molecule type" value="Genomic_DNA"/>
</dbReference>
<feature type="transmembrane region" description="Helical" evidence="13">
    <location>
        <begin position="320"/>
        <end position="345"/>
    </location>
</feature>
<dbReference type="SUPFAM" id="SSF49503">
    <property type="entry name" value="Cupredoxins"/>
    <property type="match status" value="3"/>
</dbReference>
<feature type="transmembrane region" description="Helical" evidence="13">
    <location>
        <begin position="390"/>
        <end position="411"/>
    </location>
</feature>
<dbReference type="RefSeq" id="WP_345204551.1">
    <property type="nucleotide sequence ID" value="NZ_BAABGM010000011.1"/>
</dbReference>
<name>A0ABP8KDN2_9MICO</name>
<keyword evidence="16" id="KW-1185">Reference proteome</keyword>